<reference evidence="1" key="2">
    <citation type="submission" date="2025-03" db="EMBL/GenBank/DDBJ databases">
        <authorList>
            <consortium name="ELIXIR-Norway"/>
            <consortium name="Elixir Norway"/>
        </authorList>
    </citation>
    <scope>NUCLEOTIDE SEQUENCE</scope>
</reference>
<evidence type="ECO:0000313" key="2">
    <source>
        <dbReference type="Proteomes" id="UP001162501"/>
    </source>
</evidence>
<proteinExistence type="predicted"/>
<evidence type="ECO:0000313" key="1">
    <source>
        <dbReference type="EMBL" id="CAM9528842.1"/>
    </source>
</evidence>
<dbReference type="Proteomes" id="UP001162501">
    <property type="component" value="Chromosome 11"/>
</dbReference>
<accession>A0AC59YAM2</accession>
<reference evidence="1" key="1">
    <citation type="submission" date="2023-05" db="EMBL/GenBank/DDBJ databases">
        <authorList>
            <consortium name="ELIXIR-Norway"/>
        </authorList>
    </citation>
    <scope>NUCLEOTIDE SEQUENCE</scope>
</reference>
<gene>
    <name evidence="1" type="ORF">MRATA1EN22A_LOCUS3813</name>
</gene>
<organism evidence="1 2">
    <name type="scientific">Rangifer tarandus platyrhynchus</name>
    <name type="common">Svalbard reindeer</name>
    <dbReference type="NCBI Taxonomy" id="3082113"/>
    <lineage>
        <taxon>Eukaryota</taxon>
        <taxon>Metazoa</taxon>
        <taxon>Chordata</taxon>
        <taxon>Craniata</taxon>
        <taxon>Vertebrata</taxon>
        <taxon>Euteleostomi</taxon>
        <taxon>Mammalia</taxon>
        <taxon>Eutheria</taxon>
        <taxon>Laurasiatheria</taxon>
        <taxon>Artiodactyla</taxon>
        <taxon>Ruminantia</taxon>
        <taxon>Pecora</taxon>
        <taxon>Cervidae</taxon>
        <taxon>Odocoileinae</taxon>
        <taxon>Rangifer</taxon>
    </lineage>
</organism>
<sequence>MDGGAWRAAVHGALATDHRQQPALLVAVRICTLLARLSRPLLCADVMDTAAWVPWRRQNLISRGSGVGGLASRISVAGPQANEVRQGRGTKEEEGRAETWVLASRKSHMLTMQERNSHCWGESGHVECAILKLDPSAFVKPSKAAALTDILTATSWETMSQNSPAKLLLSSRLTETTQGQVTAGARRVPTTWLAVWIRPPGLSQGEGLGLGGPGWAARRATSVPSRAEGPSSGDCRAGGLVPPGGPEGKAGYRCAEADAGGLVGGRKALEDPGALG</sequence>
<name>A0AC59YAM2_RANTA</name>
<dbReference type="EMBL" id="OX596095">
    <property type="protein sequence ID" value="CAM9528842.1"/>
    <property type="molecule type" value="Genomic_DNA"/>
</dbReference>
<protein>
    <submittedName>
        <fullName evidence="1">Uncharacterized protein</fullName>
    </submittedName>
</protein>